<comment type="caution">
    <text evidence="1">The sequence shown here is derived from an EMBL/GenBank/DDBJ whole genome shotgun (WGS) entry which is preliminary data.</text>
</comment>
<evidence type="ECO:0000313" key="1">
    <source>
        <dbReference type="EMBL" id="KAK2872369.1"/>
    </source>
</evidence>
<keyword evidence="2" id="KW-1185">Reference proteome</keyword>
<dbReference type="AlphaFoldDB" id="A0AA88P965"/>
<proteinExistence type="predicted"/>
<organism evidence="1 2">
    <name type="scientific">Cirrhinus molitorella</name>
    <name type="common">mud carp</name>
    <dbReference type="NCBI Taxonomy" id="172907"/>
    <lineage>
        <taxon>Eukaryota</taxon>
        <taxon>Metazoa</taxon>
        <taxon>Chordata</taxon>
        <taxon>Craniata</taxon>
        <taxon>Vertebrata</taxon>
        <taxon>Euteleostomi</taxon>
        <taxon>Actinopterygii</taxon>
        <taxon>Neopterygii</taxon>
        <taxon>Teleostei</taxon>
        <taxon>Ostariophysi</taxon>
        <taxon>Cypriniformes</taxon>
        <taxon>Cyprinidae</taxon>
        <taxon>Labeoninae</taxon>
        <taxon>Labeonini</taxon>
        <taxon>Cirrhinus</taxon>
    </lineage>
</organism>
<dbReference type="EMBL" id="JAUYZG010000022">
    <property type="protein sequence ID" value="KAK2872369.1"/>
    <property type="molecule type" value="Genomic_DNA"/>
</dbReference>
<dbReference type="Proteomes" id="UP001187343">
    <property type="component" value="Unassembled WGS sequence"/>
</dbReference>
<reference evidence="1" key="1">
    <citation type="submission" date="2023-08" db="EMBL/GenBank/DDBJ databases">
        <title>Chromosome-level Genome Assembly of mud carp (Cirrhinus molitorella).</title>
        <authorList>
            <person name="Liu H."/>
        </authorList>
    </citation>
    <scope>NUCLEOTIDE SEQUENCE</scope>
    <source>
        <strain evidence="1">Prfri</strain>
        <tissue evidence="1">Muscle</tissue>
    </source>
</reference>
<evidence type="ECO:0000313" key="2">
    <source>
        <dbReference type="Proteomes" id="UP001187343"/>
    </source>
</evidence>
<name>A0AA88P965_9TELE</name>
<gene>
    <name evidence="1" type="ORF">Q8A67_022266</name>
</gene>
<sequence length="107" mass="12145">MRYSTNRFHQRTSQSIFTNTACHQQLRFFGESASTQSEAVVCIAGTKMLVLVLHLTLKLCGLQPDVLDKSWSKVIIFFVTWISSTKTSVLKEVSRHPHHFDGKVHAV</sequence>
<accession>A0AA88P965</accession>
<protein>
    <submittedName>
        <fullName evidence="1">Uncharacterized protein</fullName>
    </submittedName>
</protein>